<protein>
    <recommendedName>
        <fullName evidence="4">Paar repeat-containing protein</fullName>
    </recommendedName>
</protein>
<dbReference type="InterPro" id="IPR023346">
    <property type="entry name" value="Lysozyme-like_dom_sf"/>
</dbReference>
<sequence>MAEVVSRNGRKMSPVATRAVTPVKDATPKTVELDAKKQKRRAENEEYLKDKNVKAFLFAIGEAEGGDYHAKYGHGWAQGYKTGKWTFTDESTHPGAGFGGKTTASGLYQINIATWREYGEKMGLTDFSPHTQDLITVDILRTLGVIDKIKAGDIPGAMPKAATRWAALPEGPGKKNHYPPQPYAEYPEFLASYKSAGGTAK</sequence>
<dbReference type="RefSeq" id="WP_301621732.1">
    <property type="nucleotide sequence ID" value="NZ_JAOSKY010000004.1"/>
</dbReference>
<dbReference type="AlphaFoldDB" id="A0A9X2XGA2"/>
<evidence type="ECO:0008006" key="4">
    <source>
        <dbReference type="Google" id="ProtNLM"/>
    </source>
</evidence>
<gene>
    <name evidence="2" type="ORF">OC940_09580</name>
</gene>
<dbReference type="Gene3D" id="1.10.530.10">
    <property type="match status" value="1"/>
</dbReference>
<reference evidence="2" key="2">
    <citation type="journal article" date="2023" name="mSystems">
        <title>Charting the Lipopeptidome of Nonpathogenic Pseudomonas.</title>
        <authorList>
            <person name="Cesa-Luna C."/>
            <person name="Geudens N."/>
            <person name="Girard L."/>
            <person name="De Roo V."/>
            <person name="Maklad H.R."/>
            <person name="Martins J.C."/>
            <person name="Hofte M."/>
            <person name="De Mot R."/>
        </authorList>
    </citation>
    <scope>NUCLEOTIDE SEQUENCE</scope>
    <source>
        <strain evidence="2">B1M3-32</strain>
    </source>
</reference>
<feature type="region of interest" description="Disordered" evidence="1">
    <location>
        <begin position="1"/>
        <end position="41"/>
    </location>
</feature>
<keyword evidence="3" id="KW-1185">Reference proteome</keyword>
<reference evidence="2" key="1">
    <citation type="submission" date="2022-09" db="EMBL/GenBank/DDBJ databases">
        <authorList>
            <person name="Cesa-Luna C."/>
            <person name="Girard L."/>
            <person name="Lood C."/>
            <person name="Hofte M."/>
            <person name="De Mot R."/>
        </authorList>
    </citation>
    <scope>NUCLEOTIDE SEQUENCE</scope>
    <source>
        <strain evidence="2">B1M3-32</strain>
    </source>
</reference>
<dbReference type="Proteomes" id="UP001139955">
    <property type="component" value="Unassembled WGS sequence"/>
</dbReference>
<evidence type="ECO:0000313" key="3">
    <source>
        <dbReference type="Proteomes" id="UP001139955"/>
    </source>
</evidence>
<evidence type="ECO:0000313" key="2">
    <source>
        <dbReference type="EMBL" id="MCU7248048.1"/>
    </source>
</evidence>
<proteinExistence type="predicted"/>
<feature type="compositionally biased region" description="Basic and acidic residues" evidence="1">
    <location>
        <begin position="31"/>
        <end position="41"/>
    </location>
</feature>
<comment type="caution">
    <text evidence="2">The sequence shown here is derived from an EMBL/GenBank/DDBJ whole genome shotgun (WGS) entry which is preliminary data.</text>
</comment>
<dbReference type="EMBL" id="JAOSKY010000004">
    <property type="protein sequence ID" value="MCU7248048.1"/>
    <property type="molecule type" value="Genomic_DNA"/>
</dbReference>
<name>A0A9X2XGA2_9PSED</name>
<organism evidence="2 3">
    <name type="scientific">Pseudomonas koreensis</name>
    <dbReference type="NCBI Taxonomy" id="198620"/>
    <lineage>
        <taxon>Bacteria</taxon>
        <taxon>Pseudomonadati</taxon>
        <taxon>Pseudomonadota</taxon>
        <taxon>Gammaproteobacteria</taxon>
        <taxon>Pseudomonadales</taxon>
        <taxon>Pseudomonadaceae</taxon>
        <taxon>Pseudomonas</taxon>
    </lineage>
</organism>
<evidence type="ECO:0000256" key="1">
    <source>
        <dbReference type="SAM" id="MobiDB-lite"/>
    </source>
</evidence>
<accession>A0A9X2XGA2</accession>
<dbReference type="SUPFAM" id="SSF53955">
    <property type="entry name" value="Lysozyme-like"/>
    <property type="match status" value="1"/>
</dbReference>